<dbReference type="PROSITE" id="PS51257">
    <property type="entry name" value="PROKAR_LIPOPROTEIN"/>
    <property type="match status" value="1"/>
</dbReference>
<keyword evidence="4" id="KW-1185">Reference proteome</keyword>
<dbReference type="SUPFAM" id="SSF69318">
    <property type="entry name" value="Integrin alpha N-terminal domain"/>
    <property type="match status" value="3"/>
</dbReference>
<organism evidence="3 4">
    <name type="scientific">Maribacter arcticus</name>
    <dbReference type="NCBI Taxonomy" id="561365"/>
    <lineage>
        <taxon>Bacteria</taxon>
        <taxon>Pseudomonadati</taxon>
        <taxon>Bacteroidota</taxon>
        <taxon>Flavobacteriia</taxon>
        <taxon>Flavobacteriales</taxon>
        <taxon>Flavobacteriaceae</taxon>
        <taxon>Maribacter</taxon>
    </lineage>
</organism>
<sequence length="1097" mass="123348">MQKIFILFIVFSCLLFGCGKKQKPLFKKLSSKQTGVTFTNQLTNSPQLNILNYLYYYNGAGVITADFNNDGLIDLYCAANQTEDKLYLNQGNLKFIEIELPKQNLEIGNWTTGVTQVDINNDGLLDIYICKASGYRALSGQNLLYVNQGINNDGIPSFIEQAENYGLAFSGLSTKAAFFDYDKDGDLDMFLLNHSVHPNINYGKGTQRKIISSISGDRLYTNNNGHYEDTSYESGIFQGKTGYGLGLSISDLNNDGYPDIYVGNDFFENDYLYMNQKNGTFKEVISNDEHQLGHTTHYSMGNAIADINNDSFTDIVSLDMLPEDLYTYKTSGLEYAYPIYQQYIKNGYAPQFMQNTLHINNNGHNFSEIGNLSGISATEWSWGSLLADFDNDGYKDLFISNGIKGATNDMDYMNFIANEKIQRRIDTGMDNTDMPLIKEIPEKKVSNYFFKNKGDLKFDDMSAQWLNAEPSYSNGCTYADLDNDGDLDIVVNNIDDELYILENTLENSHYITLKLNGPKKNRFGLGAKLFLYTQSGVQVLEHYTTNGYLSSSSNKLLFGLEKDTVIDSLCIVWPDNREQTIVNLQYNQEVLLDYNNSYEPRIKGTNNEIYFDTIQAPILKFVHNEKPTLDFSKEPLIPFANSNEGPTISISDINNDGFDDIFIGGAKAQSSHLYLQSAYGEFSDSQTELFEESAINEDITSVFFDANGDQQDDLLVASGGNEFLNGAPLKPRLYINNNGTFSKDTLAFNTIALNASKITVNDFDDDGDNDVVITADQEPSSYGITPEQYFFKNQGNGKFVNEIDTIAPELKLIGNVKDMSWADVNGDGLDDLIVVGHWMPISIFLNDGKKLNLVDSSPLKETNGWWNSILVTDLDNDGDLDFVCGNWGTNTKFKASKSHPITLYNYDFDNNGQLDPIITYYHKDIETPFASKDELAKQMPYLNKKFLSYSDFALASISELFGQNSLNKADKKQVYELQSCWFRNDGSGNFTKQPLPTIAQISSINDIIAEDFNSDGFKDLLIVGNNFEISTQLGRLDALHGLILFNSKNKNVQFSDAYNMLQINGASREIHKIKIKGVDTYIVGRNNKSPFFYIYNN</sequence>
<proteinExistence type="predicted"/>
<dbReference type="Gene3D" id="2.130.10.130">
    <property type="entry name" value="Integrin alpha, N-terminal"/>
    <property type="match status" value="4"/>
</dbReference>
<gene>
    <name evidence="3" type="ORF">SAMN05660866_00619</name>
</gene>
<dbReference type="InterPro" id="IPR011519">
    <property type="entry name" value="UnbV_ASPIC"/>
</dbReference>
<evidence type="ECO:0000256" key="1">
    <source>
        <dbReference type="ARBA" id="ARBA00022729"/>
    </source>
</evidence>
<dbReference type="InterPro" id="IPR013517">
    <property type="entry name" value="FG-GAP"/>
</dbReference>
<accession>A0A1T5A6R4</accession>
<feature type="domain" description="ASPIC/UnbV" evidence="2">
    <location>
        <begin position="524"/>
        <end position="590"/>
    </location>
</feature>
<evidence type="ECO:0000313" key="4">
    <source>
        <dbReference type="Proteomes" id="UP000190339"/>
    </source>
</evidence>
<dbReference type="InterPro" id="IPR028994">
    <property type="entry name" value="Integrin_alpha_N"/>
</dbReference>
<dbReference type="PANTHER" id="PTHR16026">
    <property type="entry name" value="CARTILAGE ACIDIC PROTEIN 1"/>
    <property type="match status" value="1"/>
</dbReference>
<reference evidence="4" key="1">
    <citation type="submission" date="2017-02" db="EMBL/GenBank/DDBJ databases">
        <authorList>
            <person name="Varghese N."/>
            <person name="Submissions S."/>
        </authorList>
    </citation>
    <scope>NUCLEOTIDE SEQUENCE [LARGE SCALE GENOMIC DNA]</scope>
    <source>
        <strain evidence="4">DSM 23546</strain>
    </source>
</reference>
<dbReference type="STRING" id="561365.SAMN05660866_00619"/>
<keyword evidence="1" id="KW-0732">Signal</keyword>
<dbReference type="EMBL" id="FUYL01000002">
    <property type="protein sequence ID" value="SKB30363.1"/>
    <property type="molecule type" value="Genomic_DNA"/>
</dbReference>
<dbReference type="Pfam" id="PF07593">
    <property type="entry name" value="UnbV_ASPIC"/>
    <property type="match status" value="1"/>
</dbReference>
<dbReference type="Proteomes" id="UP000190339">
    <property type="component" value="Unassembled WGS sequence"/>
</dbReference>
<dbReference type="RefSeq" id="WP_079511141.1">
    <property type="nucleotide sequence ID" value="NZ_FUYL01000002.1"/>
</dbReference>
<dbReference type="Pfam" id="PF13517">
    <property type="entry name" value="FG-GAP_3"/>
    <property type="match status" value="5"/>
</dbReference>
<name>A0A1T5A6R4_9FLAO</name>
<evidence type="ECO:0000259" key="2">
    <source>
        <dbReference type="Pfam" id="PF07593"/>
    </source>
</evidence>
<dbReference type="PANTHER" id="PTHR16026:SF0">
    <property type="entry name" value="CARTILAGE ACIDIC PROTEIN 1"/>
    <property type="match status" value="1"/>
</dbReference>
<protein>
    <submittedName>
        <fullName evidence="3">Repeat domain-containing protein</fullName>
    </submittedName>
</protein>
<evidence type="ECO:0000313" key="3">
    <source>
        <dbReference type="EMBL" id="SKB30363.1"/>
    </source>
</evidence>
<dbReference type="AlphaFoldDB" id="A0A1T5A6R4"/>
<dbReference type="OrthoDB" id="9816120at2"/>
<dbReference type="InterPro" id="IPR027039">
    <property type="entry name" value="Crtac1"/>
</dbReference>